<dbReference type="GeneID" id="41973140"/>
<evidence type="ECO:0000313" key="4">
    <source>
        <dbReference type="Proteomes" id="UP000319257"/>
    </source>
</evidence>
<dbReference type="AlphaFoldDB" id="A0A507B291"/>
<name>A0A507B291_9PEZI</name>
<dbReference type="PANTHER" id="PTHR38886:SF1">
    <property type="entry name" value="NACHT-NTPASE AND P-LOOP NTPASES N-TERMINAL DOMAIN-CONTAINING PROTEIN"/>
    <property type="match status" value="1"/>
</dbReference>
<dbReference type="InParanoid" id="A0A507B291"/>
<accession>A0A507B291</accession>
<dbReference type="PANTHER" id="PTHR38886">
    <property type="entry name" value="SESA DOMAIN-CONTAINING PROTEIN"/>
    <property type="match status" value="1"/>
</dbReference>
<reference evidence="3 4" key="1">
    <citation type="submission" date="2019-06" db="EMBL/GenBank/DDBJ databases">
        <title>Draft genome sequence of the filamentous fungus Phialemoniopsis curvata isolated from diesel fuel.</title>
        <authorList>
            <person name="Varaljay V.A."/>
            <person name="Lyon W.J."/>
            <person name="Crouch A.L."/>
            <person name="Drake C.E."/>
            <person name="Hollomon J.M."/>
            <person name="Nadeau L.J."/>
            <person name="Nunn H.S."/>
            <person name="Stevenson B.S."/>
            <person name="Bojanowski C.L."/>
            <person name="Crookes-Goodson W.J."/>
        </authorList>
    </citation>
    <scope>NUCLEOTIDE SEQUENCE [LARGE SCALE GENOMIC DNA]</scope>
    <source>
        <strain evidence="3 4">D216</strain>
    </source>
</reference>
<evidence type="ECO:0000313" key="3">
    <source>
        <dbReference type="EMBL" id="TPX13993.1"/>
    </source>
</evidence>
<sequence>MSFGYAIGDFIAGANLAHQLIRVMTQSRGACEEYQEAMTELCAIQQAFIHVSQVKRSNLLPQATLNSAEFIVISSMDIIAKFLERTKHYQNKLSISSDSSFGVSVSSSWCKVGWALFKKEELRALRDSLHCRLVAINMLFTAAKHIQPLPESIAQFRVPNDGLYAYESTREESQIDHPEISSTEPVTSRTDVKTVSNTIKDGQSIQTYEKLPTTDRPNRPSYTATTENSTQQGWKSQTSIQQTEIPRNVEERIESRLNSAKDLWEDMAAQEWRKKIEALAKLDAELSLRDELEAERKAAQEVENDDTLKLPIKFKDAVGRKFCFPFHLCRTWSGMEELIKQAFIQVDVIGPHVQEGHYDLIGPNGEIILPSVWEKIIEPDWAVSMHMWPMDRVPLKPVLPWGRPLPSPPIPPGHPRPPIPSGHLRRPSIEDVTLEKKGGQKVNFIRGFLRRKVKWVRNRPETSSSECSSLDEAFSNE</sequence>
<proteinExistence type="predicted"/>
<dbReference type="EMBL" id="SKBQ01000030">
    <property type="protein sequence ID" value="TPX13993.1"/>
    <property type="molecule type" value="Genomic_DNA"/>
</dbReference>
<dbReference type="Proteomes" id="UP000319257">
    <property type="component" value="Unassembled WGS sequence"/>
</dbReference>
<keyword evidence="4" id="KW-1185">Reference proteome</keyword>
<feature type="region of interest" description="Disordered" evidence="1">
    <location>
        <begin position="169"/>
        <end position="243"/>
    </location>
</feature>
<dbReference type="Pfam" id="PF22893">
    <property type="entry name" value="ULD_2"/>
    <property type="match status" value="1"/>
</dbReference>
<feature type="domain" description="Ubiquitin-like" evidence="2">
    <location>
        <begin position="310"/>
        <end position="390"/>
    </location>
</feature>
<dbReference type="STRING" id="1093900.A0A507B291"/>
<evidence type="ECO:0000256" key="1">
    <source>
        <dbReference type="SAM" id="MobiDB-lite"/>
    </source>
</evidence>
<feature type="compositionally biased region" description="Basic and acidic residues" evidence="1">
    <location>
        <begin position="169"/>
        <end position="179"/>
    </location>
</feature>
<dbReference type="OrthoDB" id="3045089at2759"/>
<organism evidence="3 4">
    <name type="scientific">Thyridium curvatum</name>
    <dbReference type="NCBI Taxonomy" id="1093900"/>
    <lineage>
        <taxon>Eukaryota</taxon>
        <taxon>Fungi</taxon>
        <taxon>Dikarya</taxon>
        <taxon>Ascomycota</taxon>
        <taxon>Pezizomycotina</taxon>
        <taxon>Sordariomycetes</taxon>
        <taxon>Sordariomycetidae</taxon>
        <taxon>Thyridiales</taxon>
        <taxon>Thyridiaceae</taxon>
        <taxon>Thyridium</taxon>
    </lineage>
</organism>
<feature type="region of interest" description="Disordered" evidence="1">
    <location>
        <begin position="406"/>
        <end position="425"/>
    </location>
</feature>
<gene>
    <name evidence="3" type="ORF">E0L32_005693</name>
</gene>
<feature type="compositionally biased region" description="Polar residues" evidence="1">
    <location>
        <begin position="180"/>
        <end position="207"/>
    </location>
</feature>
<evidence type="ECO:0000259" key="2">
    <source>
        <dbReference type="Pfam" id="PF22893"/>
    </source>
</evidence>
<protein>
    <recommendedName>
        <fullName evidence="2">Ubiquitin-like domain-containing protein</fullName>
    </recommendedName>
</protein>
<dbReference type="InterPro" id="IPR054464">
    <property type="entry name" value="ULD_fung"/>
</dbReference>
<dbReference type="RefSeq" id="XP_030995704.1">
    <property type="nucleotide sequence ID" value="XM_031140243.1"/>
</dbReference>
<feature type="compositionally biased region" description="Pro residues" evidence="1">
    <location>
        <begin position="406"/>
        <end position="420"/>
    </location>
</feature>
<comment type="caution">
    <text evidence="3">The sequence shown here is derived from an EMBL/GenBank/DDBJ whole genome shotgun (WGS) entry which is preliminary data.</text>
</comment>
<feature type="compositionally biased region" description="Polar residues" evidence="1">
    <location>
        <begin position="220"/>
        <end position="243"/>
    </location>
</feature>